<dbReference type="GO" id="GO:0006749">
    <property type="term" value="P:glutathione metabolic process"/>
    <property type="evidence" value="ECO:0007669"/>
    <property type="project" value="TreeGrafter"/>
</dbReference>
<dbReference type="GO" id="GO:0005737">
    <property type="term" value="C:cytoplasm"/>
    <property type="evidence" value="ECO:0007669"/>
    <property type="project" value="TreeGrafter"/>
</dbReference>
<dbReference type="EMBL" id="RWGY01000029">
    <property type="protein sequence ID" value="TVU17834.1"/>
    <property type="molecule type" value="Genomic_DNA"/>
</dbReference>
<dbReference type="OrthoDB" id="422574at2759"/>
<evidence type="ECO:0000313" key="6">
    <source>
        <dbReference type="EMBL" id="TVU17834.1"/>
    </source>
</evidence>
<feature type="domain" description="GST N-terminal" evidence="5">
    <location>
        <begin position="4"/>
        <end position="97"/>
    </location>
</feature>
<comment type="similarity">
    <text evidence="1">Belongs to the GST superfamily. Phi family.</text>
</comment>
<comment type="catalytic activity">
    <reaction evidence="4">
        <text>RX + glutathione = an S-substituted glutathione + a halide anion + H(+)</text>
        <dbReference type="Rhea" id="RHEA:16437"/>
        <dbReference type="ChEBI" id="CHEBI:15378"/>
        <dbReference type="ChEBI" id="CHEBI:16042"/>
        <dbReference type="ChEBI" id="CHEBI:17792"/>
        <dbReference type="ChEBI" id="CHEBI:57925"/>
        <dbReference type="ChEBI" id="CHEBI:90779"/>
        <dbReference type="EC" id="2.5.1.18"/>
    </reaction>
</comment>
<evidence type="ECO:0000256" key="3">
    <source>
        <dbReference type="ARBA" id="ARBA00022679"/>
    </source>
</evidence>
<keyword evidence="3" id="KW-0808">Transferase</keyword>
<accession>A0A5J9U2L1</accession>
<dbReference type="InterPro" id="IPR004045">
    <property type="entry name" value="Glutathione_S-Trfase_N"/>
</dbReference>
<dbReference type="Gramene" id="TVU17834">
    <property type="protein sequence ID" value="TVU17834"/>
    <property type="gene ID" value="EJB05_33894"/>
</dbReference>
<dbReference type="AlphaFoldDB" id="A0A5J9U2L1"/>
<sequence>MEGAAVKVYGVASSPFVATVLLCLEEVGAAYEVVPLDMASREQKAPHHLARNPLGKIPALEDGDLMLFGGKKELLPLPRIPSGNIALPPARRTSCGRVTSCSRRL</sequence>
<evidence type="ECO:0000256" key="2">
    <source>
        <dbReference type="ARBA" id="ARBA00012452"/>
    </source>
</evidence>
<keyword evidence="7" id="KW-1185">Reference proteome</keyword>
<proteinExistence type="inferred from homology"/>
<dbReference type="Gene3D" id="3.40.30.10">
    <property type="entry name" value="Glutaredoxin"/>
    <property type="match status" value="1"/>
</dbReference>
<evidence type="ECO:0000259" key="5">
    <source>
        <dbReference type="PROSITE" id="PS50404"/>
    </source>
</evidence>
<dbReference type="PANTHER" id="PTHR43900:SF59">
    <property type="entry name" value="GLUTATHIONE TRANSFERASE"/>
    <property type="match status" value="1"/>
</dbReference>
<protein>
    <recommendedName>
        <fullName evidence="2">glutathione transferase</fullName>
        <ecNumber evidence="2">2.5.1.18</ecNumber>
    </recommendedName>
</protein>
<evidence type="ECO:0000256" key="1">
    <source>
        <dbReference type="ARBA" id="ARBA00010128"/>
    </source>
</evidence>
<reference evidence="6 7" key="1">
    <citation type="journal article" date="2019" name="Sci. Rep.">
        <title>A high-quality genome of Eragrostis curvula grass provides insights into Poaceae evolution and supports new strategies to enhance forage quality.</title>
        <authorList>
            <person name="Carballo J."/>
            <person name="Santos B.A.C.M."/>
            <person name="Zappacosta D."/>
            <person name="Garbus I."/>
            <person name="Selva J.P."/>
            <person name="Gallo C.A."/>
            <person name="Diaz A."/>
            <person name="Albertini E."/>
            <person name="Caccamo M."/>
            <person name="Echenique V."/>
        </authorList>
    </citation>
    <scope>NUCLEOTIDE SEQUENCE [LARGE SCALE GENOMIC DNA]</scope>
    <source>
        <strain evidence="7">cv. Victoria</strain>
        <tissue evidence="6">Leaf</tissue>
    </source>
</reference>
<dbReference type="SUPFAM" id="SSF52833">
    <property type="entry name" value="Thioredoxin-like"/>
    <property type="match status" value="1"/>
</dbReference>
<name>A0A5J9U2L1_9POAL</name>
<dbReference type="Pfam" id="PF02798">
    <property type="entry name" value="GST_N"/>
    <property type="match status" value="1"/>
</dbReference>
<dbReference type="Proteomes" id="UP000324897">
    <property type="component" value="Chromosome 7"/>
</dbReference>
<dbReference type="InterPro" id="IPR036249">
    <property type="entry name" value="Thioredoxin-like_sf"/>
</dbReference>
<dbReference type="PROSITE" id="PS50404">
    <property type="entry name" value="GST_NTER"/>
    <property type="match status" value="1"/>
</dbReference>
<dbReference type="GO" id="GO:0043295">
    <property type="term" value="F:glutathione binding"/>
    <property type="evidence" value="ECO:0007669"/>
    <property type="project" value="TreeGrafter"/>
</dbReference>
<dbReference type="PANTHER" id="PTHR43900">
    <property type="entry name" value="GLUTATHIONE S-TRANSFERASE RHO"/>
    <property type="match status" value="1"/>
</dbReference>
<comment type="caution">
    <text evidence="6">The sequence shown here is derived from an EMBL/GenBank/DDBJ whole genome shotgun (WGS) entry which is preliminary data.</text>
</comment>
<dbReference type="GO" id="GO:0004364">
    <property type="term" value="F:glutathione transferase activity"/>
    <property type="evidence" value="ECO:0007669"/>
    <property type="project" value="UniProtKB-EC"/>
</dbReference>
<evidence type="ECO:0000256" key="4">
    <source>
        <dbReference type="ARBA" id="ARBA00047960"/>
    </source>
</evidence>
<dbReference type="EC" id="2.5.1.18" evidence="2"/>
<dbReference type="FunFam" id="3.40.30.10:FF:000016">
    <property type="entry name" value="Glutathione S-transferase F2"/>
    <property type="match status" value="1"/>
</dbReference>
<gene>
    <name evidence="6" type="ORF">EJB05_33894</name>
</gene>
<evidence type="ECO:0000313" key="7">
    <source>
        <dbReference type="Proteomes" id="UP000324897"/>
    </source>
</evidence>
<organism evidence="6 7">
    <name type="scientific">Eragrostis curvula</name>
    <name type="common">weeping love grass</name>
    <dbReference type="NCBI Taxonomy" id="38414"/>
    <lineage>
        <taxon>Eukaryota</taxon>
        <taxon>Viridiplantae</taxon>
        <taxon>Streptophyta</taxon>
        <taxon>Embryophyta</taxon>
        <taxon>Tracheophyta</taxon>
        <taxon>Spermatophyta</taxon>
        <taxon>Magnoliopsida</taxon>
        <taxon>Liliopsida</taxon>
        <taxon>Poales</taxon>
        <taxon>Poaceae</taxon>
        <taxon>PACMAD clade</taxon>
        <taxon>Chloridoideae</taxon>
        <taxon>Eragrostideae</taxon>
        <taxon>Eragrostidinae</taxon>
        <taxon>Eragrostis</taxon>
    </lineage>
</organism>